<evidence type="ECO:0000313" key="3">
    <source>
        <dbReference type="EMBL" id="ODN84789.1"/>
    </source>
</evidence>
<evidence type="ECO:0000256" key="1">
    <source>
        <dbReference type="SAM" id="MobiDB-lite"/>
    </source>
</evidence>
<organism evidence="3 4">
    <name type="scientific">Cryptococcus amylolentus CBS 6039</name>
    <dbReference type="NCBI Taxonomy" id="1295533"/>
    <lineage>
        <taxon>Eukaryota</taxon>
        <taxon>Fungi</taxon>
        <taxon>Dikarya</taxon>
        <taxon>Basidiomycota</taxon>
        <taxon>Agaricomycotina</taxon>
        <taxon>Tremellomycetes</taxon>
        <taxon>Tremellales</taxon>
        <taxon>Cryptococcaceae</taxon>
        <taxon>Cryptococcus</taxon>
    </lineage>
</organism>
<sequence length="558" mass="59513">MLFLVPFLLLLLSVVSAQDTSATLSDPPSVSFSSLPTSVSLPPLNSSSPGLRLNFTDVQSLYLTLSICSLTSNTSLLPRALISASMPLSFDLGSKAVRDQSSGGLTASVGGNGVNKRSSKDGTTWEMEWSYGFGNWSWSSNGGGYKDVGVLFGLGLDKDGQTLNTSMIGSGNVVMQLDASTRSQQSGLTAAYPKLGDTTASQVLLFSPLLYSSIQEQPTYPNYTLPGPQLAFPDVADLTAAPVNSSLSKNMTLMVVPTTSSPSEIGLDLSQCAVNAAFANASVSGDNNTVVKSARPEWMAIGNQEGFRTYWVLGGLEAGTNYTAWIKDDKDIMSRPAWFGTKNASFPCQLTLPNDICPNIGYSAPLSPNATTINSPTGELISNTTPITSFPDEIADVLADNLQAFSTSLLTRACGRDLFSHVSTCADCYSSYRDWLCRMVVPQCGPDYVNTTSTSTSSSSASSTIFPLPSTTPRTVDNPRNEDLPDAPYDYNELLPCLSVCNKADRQCPVWLGIRCPKRKVNAAKSYAFVGEHSSFGDGSAELGMASEDRWGNKWCNG</sequence>
<comment type="caution">
    <text evidence="3">The sequence shown here is derived from an EMBL/GenBank/DDBJ whole genome shotgun (WGS) entry which is preliminary data.</text>
</comment>
<gene>
    <name evidence="3" type="ORF">L202_00660</name>
</gene>
<feature type="chain" id="PRO_5009129644" description="FZ domain-containing protein" evidence="2">
    <location>
        <begin position="18"/>
        <end position="558"/>
    </location>
</feature>
<dbReference type="GO" id="GO:0005262">
    <property type="term" value="F:calcium channel activity"/>
    <property type="evidence" value="ECO:0007669"/>
    <property type="project" value="InterPro"/>
</dbReference>
<dbReference type="PANTHER" id="PTHR39142">
    <property type="entry name" value="MID1P"/>
    <property type="match status" value="1"/>
</dbReference>
<reference evidence="3 4" key="1">
    <citation type="submission" date="2016-06" db="EMBL/GenBank/DDBJ databases">
        <title>Evolution of pathogenesis and genome organization in the Tremellales.</title>
        <authorList>
            <person name="Cuomo C."/>
            <person name="Litvintseva A."/>
            <person name="Heitman J."/>
            <person name="Chen Y."/>
            <person name="Sun S."/>
            <person name="Springer D."/>
            <person name="Dromer F."/>
            <person name="Young S."/>
            <person name="Zeng Q."/>
            <person name="Chapman S."/>
            <person name="Gujja S."/>
            <person name="Saif S."/>
            <person name="Birren B."/>
        </authorList>
    </citation>
    <scope>NUCLEOTIDE SEQUENCE [LARGE SCALE GENOMIC DNA]</scope>
    <source>
        <strain evidence="3 4">CBS 6039</strain>
    </source>
</reference>
<feature type="signal peptide" evidence="2">
    <location>
        <begin position="1"/>
        <end position="17"/>
    </location>
</feature>
<name>A0A1E3I814_9TREE</name>
<dbReference type="STRING" id="1295533.A0A1E3I814"/>
<dbReference type="PANTHER" id="PTHR39142:SF1">
    <property type="entry name" value="AEL197CP"/>
    <property type="match status" value="1"/>
</dbReference>
<dbReference type="GO" id="GO:0098703">
    <property type="term" value="P:calcium ion import across plasma membrane"/>
    <property type="evidence" value="ECO:0007669"/>
    <property type="project" value="InterPro"/>
</dbReference>
<protein>
    <recommendedName>
        <fullName evidence="5">FZ domain-containing protein</fullName>
    </recommendedName>
</protein>
<keyword evidence="4" id="KW-1185">Reference proteome</keyword>
<dbReference type="Pfam" id="PF12929">
    <property type="entry name" value="Mid1"/>
    <property type="match status" value="1"/>
</dbReference>
<feature type="compositionally biased region" description="Low complexity" evidence="1">
    <location>
        <begin position="27"/>
        <end position="43"/>
    </location>
</feature>
<evidence type="ECO:0000313" key="4">
    <source>
        <dbReference type="Proteomes" id="UP000094065"/>
    </source>
</evidence>
<dbReference type="InterPro" id="IPR024338">
    <property type="entry name" value="MID1/Yam8"/>
</dbReference>
<feature type="region of interest" description="Disordered" evidence="1">
    <location>
        <begin position="23"/>
        <end position="43"/>
    </location>
</feature>
<accession>A0A1E3I814</accession>
<feature type="compositionally biased region" description="Low complexity" evidence="1">
    <location>
        <begin position="455"/>
        <end position="464"/>
    </location>
</feature>
<keyword evidence="2" id="KW-0732">Signal</keyword>
<dbReference type="GeneID" id="30151969"/>
<dbReference type="AlphaFoldDB" id="A0A1E3I814"/>
<dbReference type="EMBL" id="AWGJ01000001">
    <property type="protein sequence ID" value="ODN84789.1"/>
    <property type="molecule type" value="Genomic_DNA"/>
</dbReference>
<proteinExistence type="predicted"/>
<dbReference type="OrthoDB" id="5405745at2759"/>
<evidence type="ECO:0000256" key="2">
    <source>
        <dbReference type="SAM" id="SignalP"/>
    </source>
</evidence>
<evidence type="ECO:0008006" key="5">
    <source>
        <dbReference type="Google" id="ProtNLM"/>
    </source>
</evidence>
<dbReference type="RefSeq" id="XP_018998592.1">
    <property type="nucleotide sequence ID" value="XM_019133887.1"/>
</dbReference>
<dbReference type="Proteomes" id="UP000094065">
    <property type="component" value="Unassembled WGS sequence"/>
</dbReference>
<feature type="region of interest" description="Disordered" evidence="1">
    <location>
        <begin position="455"/>
        <end position="482"/>
    </location>
</feature>